<feature type="region of interest" description="Disordered" evidence="1">
    <location>
        <begin position="36"/>
        <end position="91"/>
    </location>
</feature>
<feature type="chain" id="PRO_5038464143" evidence="2">
    <location>
        <begin position="27"/>
        <end position="276"/>
    </location>
</feature>
<feature type="signal peptide" evidence="2">
    <location>
        <begin position="1"/>
        <end position="26"/>
    </location>
</feature>
<dbReference type="EMBL" id="QJVD01000004">
    <property type="protein sequence ID" value="PYI68746.1"/>
    <property type="molecule type" value="Genomic_DNA"/>
</dbReference>
<sequence>METDRTMTRTAALSALTVLVAALSLAACGVSISPATPSPQAGGTTQAGPAPSSPGGAGTAGATGTAGAPGGTGAAGPTSNPSASPSAEPTAAQWKTYTDPGRNVSFELPADWITQLVTGKDAKGVRVEVRDTSGDVVATLQTQITGLGGACTPNSMRPYTVISSIPMQIPSNNQGAAAVDPRFVYRVIQGATHFYASYGITDQSAGKDGRACMVYNTVQSKQLGIYMFGDVLQFTSAPDGSAGLRAFATLANAQAYMNTSEYLNVQRMVTSLKSLG</sequence>
<proteinExistence type="predicted"/>
<keyword evidence="2" id="KW-0732">Signal</keyword>
<dbReference type="AlphaFoldDB" id="A0A2V5M0X0"/>
<organism evidence="3 4">
    <name type="scientific">Arthrobacter livingstonensis</name>
    <dbReference type="NCBI Taxonomy" id="670078"/>
    <lineage>
        <taxon>Bacteria</taxon>
        <taxon>Bacillati</taxon>
        <taxon>Actinomycetota</taxon>
        <taxon>Actinomycetes</taxon>
        <taxon>Micrococcales</taxon>
        <taxon>Micrococcaceae</taxon>
        <taxon>Arthrobacter</taxon>
    </lineage>
</organism>
<dbReference type="Proteomes" id="UP000247832">
    <property type="component" value="Unassembled WGS sequence"/>
</dbReference>
<keyword evidence="4" id="KW-1185">Reference proteome</keyword>
<dbReference type="RefSeq" id="WP_110499998.1">
    <property type="nucleotide sequence ID" value="NZ_QJVD01000004.1"/>
</dbReference>
<name>A0A2V5M0X0_9MICC</name>
<protein>
    <submittedName>
        <fullName evidence="3">Uncharacterized protein</fullName>
    </submittedName>
</protein>
<accession>A0A2V5M0X0</accession>
<evidence type="ECO:0000313" key="3">
    <source>
        <dbReference type="EMBL" id="PYI68746.1"/>
    </source>
</evidence>
<feature type="compositionally biased region" description="Low complexity" evidence="1">
    <location>
        <begin position="75"/>
        <end position="91"/>
    </location>
</feature>
<comment type="caution">
    <text evidence="3">The sequence shown here is derived from an EMBL/GenBank/DDBJ whole genome shotgun (WGS) entry which is preliminary data.</text>
</comment>
<evidence type="ECO:0000256" key="1">
    <source>
        <dbReference type="SAM" id="MobiDB-lite"/>
    </source>
</evidence>
<reference evidence="3 4" key="1">
    <citation type="submission" date="2018-05" db="EMBL/GenBank/DDBJ databases">
        <title>Genetic diversity of glacier-inhabiting Cryobacterium bacteria in China and description of Cryobacterium mengkeensis sp. nov. and Arthrobacter glacialis sp. nov.</title>
        <authorList>
            <person name="Liu Q."/>
            <person name="Xin Y.-H."/>
        </authorList>
    </citation>
    <scope>NUCLEOTIDE SEQUENCE [LARGE SCALE GENOMIC DNA]</scope>
    <source>
        <strain evidence="3 4">LI2</strain>
    </source>
</reference>
<evidence type="ECO:0000256" key="2">
    <source>
        <dbReference type="SAM" id="SignalP"/>
    </source>
</evidence>
<dbReference type="OrthoDB" id="4963467at2"/>
<dbReference type="PROSITE" id="PS51257">
    <property type="entry name" value="PROKAR_LIPOPROTEIN"/>
    <property type="match status" value="1"/>
</dbReference>
<evidence type="ECO:0000313" key="4">
    <source>
        <dbReference type="Proteomes" id="UP000247832"/>
    </source>
</evidence>
<feature type="compositionally biased region" description="Polar residues" evidence="1">
    <location>
        <begin position="36"/>
        <end position="46"/>
    </location>
</feature>
<gene>
    <name evidence="3" type="ORF">CVV68_05480</name>
</gene>